<dbReference type="GO" id="GO:0004519">
    <property type="term" value="F:endonuclease activity"/>
    <property type="evidence" value="ECO:0007669"/>
    <property type="project" value="UniProtKB-KW"/>
</dbReference>
<dbReference type="EMBL" id="CP041372">
    <property type="protein sequence ID" value="QKS73064.1"/>
    <property type="molecule type" value="Genomic_DNA"/>
</dbReference>
<keyword evidence="2" id="KW-0255">Endonuclease</keyword>
<dbReference type="InterPro" id="IPR002711">
    <property type="entry name" value="HNH"/>
</dbReference>
<sequence>MSQKLQIAEANAAYITEQDVWSHFNYIFSSRSKNSTSYKFVLIKSLLENLYNVNSELELNYYQVFESFTKIYWNLVIHHKLNQINMTGKKAGVQSELEEFQTAHSIDDSIVFDKLPAQQQLRLIKRVIKRSKINVMGAIYGDTKGHIYSFDNKKEYLKLTPSFYKFMQKYQKVIMYLANYQLALFLEKFNESGNTEQLLFKIENVSKRSSLDSFYHILLSLYQNECFYCGKPVLNRTGNHVDHFIPWSFIQTDQLWNLVIACRRCNTSKNDKLADDHFLEKLINRNTKLLEINIVYERTDMQLYTPNKLDDLYRYSVSNGYTEIWVPRET</sequence>
<reference evidence="3" key="1">
    <citation type="submission" date="2019-07" db="EMBL/GenBank/DDBJ databases">
        <title>Bacillus alkalisoli sp. nov. isolated from saline soil.</title>
        <authorList>
            <person name="Sun J.-Q."/>
            <person name="Xu L."/>
        </authorList>
    </citation>
    <scope>NUCLEOTIDE SEQUENCE [LARGE SCALE GENOMIC DNA]</scope>
    <source>
        <strain evidence="3">M4U3P1</strain>
    </source>
</reference>
<protein>
    <submittedName>
        <fullName evidence="2">HNH endonuclease</fullName>
    </submittedName>
</protein>
<keyword evidence="2" id="KW-0378">Hydrolase</keyword>
<evidence type="ECO:0000259" key="1">
    <source>
        <dbReference type="SMART" id="SM00507"/>
    </source>
</evidence>
<dbReference type="Proteomes" id="UP000318138">
    <property type="component" value="Chromosome"/>
</dbReference>
<feature type="domain" description="HNH nuclease" evidence="1">
    <location>
        <begin position="216"/>
        <end position="267"/>
    </location>
</feature>
<dbReference type="KEGG" id="psua:FLK61_41480"/>
<dbReference type="AlphaFoldDB" id="A0A859FJT6"/>
<dbReference type="CDD" id="cd00085">
    <property type="entry name" value="HNHc"/>
    <property type="match status" value="1"/>
</dbReference>
<dbReference type="Gene3D" id="1.10.30.50">
    <property type="match status" value="1"/>
</dbReference>
<dbReference type="RefSeq" id="WP_176011030.1">
    <property type="nucleotide sequence ID" value="NZ_CP041372.2"/>
</dbReference>
<evidence type="ECO:0000313" key="2">
    <source>
        <dbReference type="EMBL" id="QKS73064.1"/>
    </source>
</evidence>
<organism evidence="2 3">
    <name type="scientific">Paenalkalicoccus suaedae</name>
    <dbReference type="NCBI Taxonomy" id="2592382"/>
    <lineage>
        <taxon>Bacteria</taxon>
        <taxon>Bacillati</taxon>
        <taxon>Bacillota</taxon>
        <taxon>Bacilli</taxon>
        <taxon>Bacillales</taxon>
        <taxon>Bacillaceae</taxon>
        <taxon>Paenalkalicoccus</taxon>
    </lineage>
</organism>
<gene>
    <name evidence="2" type="ORF">FLK61_41480</name>
</gene>
<proteinExistence type="predicted"/>
<dbReference type="InterPro" id="IPR003615">
    <property type="entry name" value="HNH_nuc"/>
</dbReference>
<name>A0A859FJT6_9BACI</name>
<evidence type="ECO:0000313" key="3">
    <source>
        <dbReference type="Proteomes" id="UP000318138"/>
    </source>
</evidence>
<dbReference type="Pfam" id="PF01844">
    <property type="entry name" value="HNH"/>
    <property type="match status" value="1"/>
</dbReference>
<dbReference type="GO" id="GO:0008270">
    <property type="term" value="F:zinc ion binding"/>
    <property type="evidence" value="ECO:0007669"/>
    <property type="project" value="InterPro"/>
</dbReference>
<dbReference type="GO" id="GO:0003676">
    <property type="term" value="F:nucleic acid binding"/>
    <property type="evidence" value="ECO:0007669"/>
    <property type="project" value="InterPro"/>
</dbReference>
<dbReference type="SMART" id="SM00507">
    <property type="entry name" value="HNHc"/>
    <property type="match status" value="1"/>
</dbReference>
<accession>A0A859FJT6</accession>
<keyword evidence="2" id="KW-0540">Nuclease</keyword>
<keyword evidence="3" id="KW-1185">Reference proteome</keyword>